<dbReference type="InterPro" id="IPR002491">
    <property type="entry name" value="ABC_transptr_periplasmic_BD"/>
</dbReference>
<keyword evidence="4 5" id="KW-0732">Signal</keyword>
<evidence type="ECO:0000256" key="3">
    <source>
        <dbReference type="ARBA" id="ARBA00022448"/>
    </source>
</evidence>
<keyword evidence="3" id="KW-0813">Transport</keyword>
<dbReference type="EMBL" id="FNHU01000021">
    <property type="protein sequence ID" value="SDN27721.1"/>
    <property type="molecule type" value="Genomic_DNA"/>
</dbReference>
<reference evidence="7 8" key="1">
    <citation type="submission" date="2016-10" db="EMBL/GenBank/DDBJ databases">
        <authorList>
            <person name="de Groot N.N."/>
        </authorList>
    </citation>
    <scope>NUCLEOTIDE SEQUENCE [LARGE SCALE GENOMIC DNA]</scope>
    <source>
        <strain evidence="7 8">KPR-7B</strain>
    </source>
</reference>
<comment type="similarity">
    <text evidence="2">Belongs to the bacterial solute-binding protein 8 family.</text>
</comment>
<dbReference type="GO" id="GO:0030288">
    <property type="term" value="C:outer membrane-bounded periplasmic space"/>
    <property type="evidence" value="ECO:0007669"/>
    <property type="project" value="TreeGrafter"/>
</dbReference>
<dbReference type="PANTHER" id="PTHR30532:SF28">
    <property type="entry name" value="PETROBACTIN-BINDING PROTEIN YCLQ"/>
    <property type="match status" value="1"/>
</dbReference>
<proteinExistence type="inferred from homology"/>
<protein>
    <submittedName>
        <fullName evidence="7">Iron complex transport system substrate-binding protein</fullName>
    </submittedName>
</protein>
<dbReference type="PROSITE" id="PS51257">
    <property type="entry name" value="PROKAR_LIPOPROTEIN"/>
    <property type="match status" value="1"/>
</dbReference>
<evidence type="ECO:0000256" key="1">
    <source>
        <dbReference type="ARBA" id="ARBA00004196"/>
    </source>
</evidence>
<dbReference type="Gene3D" id="3.40.50.1980">
    <property type="entry name" value="Nitrogenase molybdenum iron protein domain"/>
    <property type="match status" value="2"/>
</dbReference>
<comment type="subcellular location">
    <subcellularLocation>
        <location evidence="1">Cell envelope</location>
    </subcellularLocation>
</comment>
<dbReference type="AlphaFoldDB" id="A0A1H0A3B5"/>
<organism evidence="7 8">
    <name type="scientific">Actinomyces ruminicola</name>
    <dbReference type="NCBI Taxonomy" id="332524"/>
    <lineage>
        <taxon>Bacteria</taxon>
        <taxon>Bacillati</taxon>
        <taxon>Actinomycetota</taxon>
        <taxon>Actinomycetes</taxon>
        <taxon>Actinomycetales</taxon>
        <taxon>Actinomycetaceae</taxon>
        <taxon>Actinomyces</taxon>
    </lineage>
</organism>
<feature type="domain" description="Fe/B12 periplasmic-binding" evidence="6">
    <location>
        <begin position="67"/>
        <end position="338"/>
    </location>
</feature>
<dbReference type="InterPro" id="IPR051313">
    <property type="entry name" value="Bact_iron-sidero_bind"/>
</dbReference>
<dbReference type="RefSeq" id="WP_092612993.1">
    <property type="nucleotide sequence ID" value="NZ_FNHU01000021.1"/>
</dbReference>
<dbReference type="SUPFAM" id="SSF53807">
    <property type="entry name" value="Helical backbone' metal receptor"/>
    <property type="match status" value="1"/>
</dbReference>
<feature type="signal peptide" evidence="5">
    <location>
        <begin position="1"/>
        <end position="20"/>
    </location>
</feature>
<dbReference type="Pfam" id="PF01497">
    <property type="entry name" value="Peripla_BP_2"/>
    <property type="match status" value="1"/>
</dbReference>
<sequence length="339" mass="35436">MSRKLPALLALSAAVSLALAGCSGTTDSPSTAAASDAASDTAAATQASSVTIEDNHGSVEVALPVQRAASTDNRTFEVLADWGVPLVAAPKQLIPSSITAYSGDDVADIGNHREPDLEALVAAEPDLVIVGQRFSDQYDSIAGLVPEAALLDLEPREGESFDAELKRQVTALGQVFGKEAEAAQLINDFDAALERARSAYDGSSKVMAVIVSGGEIGYSGPTTGRTWGPLFDLLGLEPALEVEASTDDHQGDDVSVEQIAESNPDWIFVMDRDAVISADDANYTPAKDVISNNAALGNVKAVTSNQIVYAPDDTYTNESIITYTEILNSIADAFEGAQN</sequence>
<evidence type="ECO:0000256" key="5">
    <source>
        <dbReference type="SAM" id="SignalP"/>
    </source>
</evidence>
<feature type="chain" id="PRO_5038662428" evidence="5">
    <location>
        <begin position="21"/>
        <end position="339"/>
    </location>
</feature>
<name>A0A1H0A3B5_9ACTO</name>
<dbReference type="OrthoDB" id="63946at2"/>
<evidence type="ECO:0000259" key="6">
    <source>
        <dbReference type="PROSITE" id="PS50983"/>
    </source>
</evidence>
<evidence type="ECO:0000313" key="8">
    <source>
        <dbReference type="Proteomes" id="UP000199671"/>
    </source>
</evidence>
<accession>A0A1H0A3B5</accession>
<dbReference type="Proteomes" id="UP000199671">
    <property type="component" value="Unassembled WGS sequence"/>
</dbReference>
<evidence type="ECO:0000256" key="4">
    <source>
        <dbReference type="ARBA" id="ARBA00022729"/>
    </source>
</evidence>
<gene>
    <name evidence="7" type="ORF">SAMN04487766_12131</name>
</gene>
<dbReference type="PANTHER" id="PTHR30532">
    <property type="entry name" value="IRON III DICITRATE-BINDING PERIPLASMIC PROTEIN"/>
    <property type="match status" value="1"/>
</dbReference>
<evidence type="ECO:0000313" key="7">
    <source>
        <dbReference type="EMBL" id="SDN27721.1"/>
    </source>
</evidence>
<dbReference type="GO" id="GO:1901678">
    <property type="term" value="P:iron coordination entity transport"/>
    <property type="evidence" value="ECO:0007669"/>
    <property type="project" value="UniProtKB-ARBA"/>
</dbReference>
<dbReference type="PROSITE" id="PS50983">
    <property type="entry name" value="FE_B12_PBP"/>
    <property type="match status" value="1"/>
</dbReference>
<evidence type="ECO:0000256" key="2">
    <source>
        <dbReference type="ARBA" id="ARBA00008814"/>
    </source>
</evidence>